<gene>
    <name evidence="5" type="ORF">D2V05_07830</name>
    <name evidence="6" type="ORF">FQ017_07760</name>
</gene>
<dbReference type="SUPFAM" id="SSF82866">
    <property type="entry name" value="Multidrug efflux transporter AcrB transmembrane domain"/>
    <property type="match status" value="1"/>
</dbReference>
<keyword evidence="8" id="KW-1185">Reference proteome</keyword>
<evidence type="ECO:0000313" key="5">
    <source>
        <dbReference type="EMBL" id="RIV45087.1"/>
    </source>
</evidence>
<dbReference type="CDD" id="cd00082">
    <property type="entry name" value="HisKA"/>
    <property type="match status" value="1"/>
</dbReference>
<dbReference type="GO" id="GO:0042910">
    <property type="term" value="F:xenobiotic transmembrane transporter activity"/>
    <property type="evidence" value="ECO:0007669"/>
    <property type="project" value="TreeGrafter"/>
</dbReference>
<feature type="domain" description="Signal transduction histidine kinase dimerisation/phosphoacceptor" evidence="4">
    <location>
        <begin position="212"/>
        <end position="279"/>
    </location>
</feature>
<feature type="transmembrane region" description="Helical" evidence="3">
    <location>
        <begin position="513"/>
        <end position="534"/>
    </location>
</feature>
<comment type="caution">
    <text evidence="5">The sequence shown here is derived from an EMBL/GenBank/DDBJ whole genome shotgun (WGS) entry which is preliminary data.</text>
</comment>
<dbReference type="Pfam" id="PF00512">
    <property type="entry name" value="HisKA"/>
    <property type="match status" value="1"/>
</dbReference>
<dbReference type="EC" id="2.7.13.3" evidence="2"/>
<dbReference type="SUPFAM" id="SSF82714">
    <property type="entry name" value="Multidrug efflux transporter AcrB TolC docking domain, DN and DC subdomains"/>
    <property type="match status" value="1"/>
</dbReference>
<dbReference type="SUPFAM" id="SSF47384">
    <property type="entry name" value="Homodimeric domain of signal transducing histidine kinase"/>
    <property type="match status" value="1"/>
</dbReference>
<feature type="transmembrane region" description="Helical" evidence="3">
    <location>
        <begin position="130"/>
        <end position="152"/>
    </location>
</feature>
<dbReference type="Gene3D" id="3.30.70.1440">
    <property type="entry name" value="Multidrug efflux transporter AcrB pore domain"/>
    <property type="match status" value="1"/>
</dbReference>
<dbReference type="Gene3D" id="3.30.2090.10">
    <property type="entry name" value="Multidrug efflux transporter AcrB TolC docking domain, DN and DC subdomains"/>
    <property type="match status" value="1"/>
</dbReference>
<dbReference type="Proteomes" id="UP000266691">
    <property type="component" value="Unassembled WGS sequence"/>
</dbReference>
<dbReference type="SMART" id="SM00388">
    <property type="entry name" value="HisKA"/>
    <property type="match status" value="1"/>
</dbReference>
<keyword evidence="3" id="KW-0472">Membrane</keyword>
<dbReference type="Pfam" id="PF00873">
    <property type="entry name" value="ACR_tran"/>
    <property type="match status" value="1"/>
</dbReference>
<dbReference type="EMBL" id="QXFI01000019">
    <property type="protein sequence ID" value="RIV45087.1"/>
    <property type="molecule type" value="Genomic_DNA"/>
</dbReference>
<dbReference type="GO" id="GO:0005886">
    <property type="term" value="C:plasma membrane"/>
    <property type="evidence" value="ECO:0007669"/>
    <property type="project" value="TreeGrafter"/>
</dbReference>
<dbReference type="InterPro" id="IPR036097">
    <property type="entry name" value="HisK_dim/P_sf"/>
</dbReference>
<dbReference type="GO" id="GO:0000155">
    <property type="term" value="F:phosphorelay sensor kinase activity"/>
    <property type="evidence" value="ECO:0007669"/>
    <property type="project" value="InterPro"/>
</dbReference>
<evidence type="ECO:0000256" key="2">
    <source>
        <dbReference type="ARBA" id="ARBA00012438"/>
    </source>
</evidence>
<dbReference type="AlphaFoldDB" id="A0A3A1NHW7"/>
<feature type="transmembrane region" description="Helical" evidence="3">
    <location>
        <begin position="17"/>
        <end position="37"/>
    </location>
</feature>
<dbReference type="InterPro" id="IPR003661">
    <property type="entry name" value="HisK_dim/P_dom"/>
</dbReference>
<dbReference type="PANTHER" id="PTHR32063:SF24">
    <property type="entry name" value="CATION EFFLUX SYSTEM (ACRB_ACRD_ACRF FAMILY)"/>
    <property type="match status" value="1"/>
</dbReference>
<dbReference type="Proteomes" id="UP000321621">
    <property type="component" value="Unassembled WGS sequence"/>
</dbReference>
<dbReference type="RefSeq" id="WP_051947122.1">
    <property type="nucleotide sequence ID" value="NZ_QXFI01000019.1"/>
</dbReference>
<evidence type="ECO:0000256" key="1">
    <source>
        <dbReference type="ARBA" id="ARBA00000085"/>
    </source>
</evidence>
<dbReference type="PRINTS" id="PR00702">
    <property type="entry name" value="ACRIFLAVINRP"/>
</dbReference>
<evidence type="ECO:0000313" key="6">
    <source>
        <dbReference type="EMBL" id="TXJ96266.1"/>
    </source>
</evidence>
<reference evidence="6 8" key="2">
    <citation type="submission" date="2019-07" db="EMBL/GenBank/DDBJ databases">
        <title>Draft genome of two Muricauda strains isolated from deep sea.</title>
        <authorList>
            <person name="Sun C."/>
        </authorList>
    </citation>
    <scope>NUCLEOTIDE SEQUENCE [LARGE SCALE GENOMIC DNA]</scope>
    <source>
        <strain evidence="6 8">72</strain>
    </source>
</reference>
<keyword evidence="3" id="KW-0812">Transmembrane</keyword>
<dbReference type="OrthoDB" id="1522504at2"/>
<keyword evidence="3" id="KW-1133">Transmembrane helix</keyword>
<evidence type="ECO:0000313" key="7">
    <source>
        <dbReference type="Proteomes" id="UP000266691"/>
    </source>
</evidence>
<dbReference type="InterPro" id="IPR027463">
    <property type="entry name" value="AcrB_DN_DC_subdom"/>
</dbReference>
<name>A0A3A1NHW7_9FLAO</name>
<feature type="transmembrane region" description="Helical" evidence="3">
    <location>
        <begin position="412"/>
        <end position="431"/>
    </location>
</feature>
<dbReference type="InterPro" id="IPR001036">
    <property type="entry name" value="Acrflvin-R"/>
</dbReference>
<dbReference type="PANTHER" id="PTHR32063">
    <property type="match status" value="1"/>
</dbReference>
<proteinExistence type="predicted"/>
<comment type="catalytic activity">
    <reaction evidence="1">
        <text>ATP + protein L-histidine = ADP + protein N-phospho-L-histidine.</text>
        <dbReference type="EC" id="2.7.13.3"/>
    </reaction>
</comment>
<accession>A0A3A1NHW7</accession>
<dbReference type="Gene3D" id="1.20.1640.10">
    <property type="entry name" value="Multidrug efflux transporter AcrB transmembrane domain"/>
    <property type="match status" value="1"/>
</dbReference>
<protein>
    <recommendedName>
        <fullName evidence="2">histidine kinase</fullName>
        <ecNumber evidence="2">2.7.13.3</ecNumber>
    </recommendedName>
</protein>
<sequence length="568" mass="63813">MGDTLKKIRLIRKTSKTFLGISALLMLVSTVALYFYLRNLLQSEVEEELRSTEARIESSLIENPEPFQLSPVVEIQKVSRLGNEVLKDTIIYDPSQDEMEEFRELSTFSAINGENYRITVRALVVESENILIAVVISYLVIILLVFLFLFYVNRSRNQKLWTPFFHNLEQMKRFSLSSDAPIALMDSGILEFSELNSEIKILTNKVRSDYRNLKQYTEDVSHEMQTPLAIIQAKIENVINMEEPLDDQQFEQLTSIQRDIQRLSQMTKRLTLLTKIENNQFANIEQLETQIQGVVISSIIEREQVVNIRLVFPGTNTNSVSDIQQMTLQLPSGDIVPLQKVAKIEIGKGVAEINRENQKSIGVVTARLNNRDLGSTLTDIRNNLSTKISLPPGYHIEYGGEYQQQQQAFKELMLILIAAVLLVFTVILFLFRKIKIALAIIFIAILGVAGCLLSLLLTGTPLNVGSYTGIIMIVGIIGENAIFTYQQYQECDVSLSHPQKIEYSIAQRLRPKLMTATAAIMALIPLALGIGAGAQLHQPLAIAVIGGLVFALPLLLVVLPIILKLLKE</sequence>
<evidence type="ECO:0000259" key="4">
    <source>
        <dbReference type="SMART" id="SM00388"/>
    </source>
</evidence>
<dbReference type="EMBL" id="VNWK01000019">
    <property type="protein sequence ID" value="TXJ96266.1"/>
    <property type="molecule type" value="Genomic_DNA"/>
</dbReference>
<organism evidence="5 7">
    <name type="scientific">Flagellimonas pelagia</name>
    <dbReference type="NCBI Taxonomy" id="2306998"/>
    <lineage>
        <taxon>Bacteria</taxon>
        <taxon>Pseudomonadati</taxon>
        <taxon>Bacteroidota</taxon>
        <taxon>Flavobacteriia</taxon>
        <taxon>Flavobacteriales</taxon>
        <taxon>Flavobacteriaceae</taxon>
        <taxon>Flagellimonas</taxon>
    </lineage>
</organism>
<evidence type="ECO:0000256" key="3">
    <source>
        <dbReference type="SAM" id="Phobius"/>
    </source>
</evidence>
<feature type="transmembrane region" description="Helical" evidence="3">
    <location>
        <begin position="540"/>
        <end position="563"/>
    </location>
</feature>
<evidence type="ECO:0000313" key="8">
    <source>
        <dbReference type="Proteomes" id="UP000321621"/>
    </source>
</evidence>
<reference evidence="5 7" key="1">
    <citation type="submission" date="2018-08" db="EMBL/GenBank/DDBJ databases">
        <title>Proposal of Muricauda 72 sp.nov. and Muricauda NH166 sp.nov., isolated from seawater.</title>
        <authorList>
            <person name="Cheng H."/>
            <person name="Wu Y.-H."/>
            <person name="Guo L.-L."/>
            <person name="Xu X.-W."/>
        </authorList>
    </citation>
    <scope>NUCLEOTIDE SEQUENCE [LARGE SCALE GENOMIC DNA]</scope>
    <source>
        <strain evidence="5 7">72</strain>
    </source>
</reference>
<feature type="transmembrane region" description="Helical" evidence="3">
    <location>
        <begin position="437"/>
        <end position="457"/>
    </location>
</feature>